<dbReference type="InterPro" id="IPR039448">
    <property type="entry name" value="Beta_helix"/>
</dbReference>
<dbReference type="Gene3D" id="2.160.20.10">
    <property type="entry name" value="Single-stranded right-handed beta-helix, Pectin lyase-like"/>
    <property type="match status" value="2"/>
</dbReference>
<evidence type="ECO:0000256" key="1">
    <source>
        <dbReference type="ARBA" id="ARBA00004613"/>
    </source>
</evidence>
<dbReference type="InterPro" id="IPR052052">
    <property type="entry name" value="Polysaccharide_Lyase_9"/>
</dbReference>
<keyword evidence="3" id="KW-0732">Signal</keyword>
<dbReference type="NCBIfam" id="NF041518">
    <property type="entry name" value="choice_anch_Q"/>
    <property type="match status" value="1"/>
</dbReference>
<dbReference type="InterPro" id="IPR012334">
    <property type="entry name" value="Pectin_lyas_fold"/>
</dbReference>
<reference evidence="5 6" key="1">
    <citation type="submission" date="2015-09" db="EMBL/GenBank/DDBJ databases">
        <authorList>
            <consortium name="Pathogen Informatics"/>
        </authorList>
    </citation>
    <scope>NUCLEOTIDE SEQUENCE [LARGE SCALE GENOMIC DNA]</scope>
    <source>
        <strain evidence="5 6">2789STDY5834880</strain>
    </source>
</reference>
<dbReference type="InterPro" id="IPR011050">
    <property type="entry name" value="Pectin_lyase_fold/virulence"/>
</dbReference>
<accession>A0A174RKG1</accession>
<name>A0A174RKG1_9BACE</name>
<dbReference type="SUPFAM" id="SSF51126">
    <property type="entry name" value="Pectin lyase-like"/>
    <property type="match status" value="1"/>
</dbReference>
<proteinExistence type="predicted"/>
<dbReference type="InterPro" id="IPR059226">
    <property type="entry name" value="Choice_anch_Q_dom"/>
</dbReference>
<organism evidence="5 6">
    <name type="scientific">Bacteroides caccae</name>
    <dbReference type="NCBI Taxonomy" id="47678"/>
    <lineage>
        <taxon>Bacteria</taxon>
        <taxon>Pseudomonadati</taxon>
        <taxon>Bacteroidota</taxon>
        <taxon>Bacteroidia</taxon>
        <taxon>Bacteroidales</taxon>
        <taxon>Bacteroidaceae</taxon>
        <taxon>Bacteroides</taxon>
    </lineage>
</organism>
<dbReference type="GO" id="GO:0005576">
    <property type="term" value="C:extracellular region"/>
    <property type="evidence" value="ECO:0007669"/>
    <property type="project" value="UniProtKB-SubCell"/>
</dbReference>
<keyword evidence="2" id="KW-0964">Secreted</keyword>
<sequence length="511" mass="56051">MTTKLLNIKTRLFRSLTNLGMMIILFSCSSSSIGEEPINPPAPPASSVEKSEYYVSTTGNDENPGTLTSPWRTIQKAVTTVTPGCIVNIMGGTYYEEIKVTVSGTADKYIVIKNYNDEEVIISGDNKPRELMNLNGVSYIKVKGLTFADCLGSYSVGIKISTTSDEASHHIEIESNTIRNLYANATATVYPPNVYAGGITVAGYLDSKAIHDIIIRENTVKDCRTGWTEAISVTGNVDGFLITKNVVTNTGNIGIDASGHWGISKNPTTDFARNGVISENHVSYCKSPVEGGAGIYLDGSSNILVEKNISHNNVYGITVGCERANNFVTNNIIRNNICYHNEGFGIGLMGWSPEGRIIKNCQVVNNTTFGNAKDRLGEIAIYSTENTTIKNNIFYSTHANSNLLYVDDSHLNLDMNFNHYYSSSPDVKFYWKGNIFSTFEQYKQNTGCDLASAFSNPLFIDTEVFDFQLQSTSPCIDTGDPAYTPAENELDFNHNPRKVGACIDKGAYEKQ</sequence>
<evidence type="ECO:0000256" key="3">
    <source>
        <dbReference type="ARBA" id="ARBA00022729"/>
    </source>
</evidence>
<dbReference type="PANTHER" id="PTHR40088:SF2">
    <property type="entry name" value="SECRETED SUGAR HYDROLASE"/>
    <property type="match status" value="1"/>
</dbReference>
<dbReference type="SMART" id="SM00710">
    <property type="entry name" value="PbH1"/>
    <property type="match status" value="8"/>
</dbReference>
<keyword evidence="5" id="KW-0456">Lyase</keyword>
<gene>
    <name evidence="5" type="ORF">ERS852494_03205</name>
</gene>
<dbReference type="Proteomes" id="UP000095657">
    <property type="component" value="Unassembled WGS sequence"/>
</dbReference>
<dbReference type="InterPro" id="IPR006626">
    <property type="entry name" value="PbH1"/>
</dbReference>
<dbReference type="STRING" id="47678.ERS852494_03205"/>
<dbReference type="AlphaFoldDB" id="A0A174RKG1"/>
<dbReference type="EMBL" id="CZAI01000008">
    <property type="protein sequence ID" value="CUP84307.1"/>
    <property type="molecule type" value="Genomic_DNA"/>
</dbReference>
<dbReference type="PANTHER" id="PTHR40088">
    <property type="entry name" value="PECTATE LYASE (EUROFUNG)"/>
    <property type="match status" value="1"/>
</dbReference>
<dbReference type="GO" id="GO:0016837">
    <property type="term" value="F:carbon-oxygen lyase activity, acting on polysaccharides"/>
    <property type="evidence" value="ECO:0007669"/>
    <property type="project" value="TreeGrafter"/>
</dbReference>
<evidence type="ECO:0000256" key="2">
    <source>
        <dbReference type="ARBA" id="ARBA00022525"/>
    </source>
</evidence>
<dbReference type="PROSITE" id="PS51257">
    <property type="entry name" value="PROKAR_LIPOPROTEIN"/>
    <property type="match status" value="1"/>
</dbReference>
<comment type="subcellular location">
    <subcellularLocation>
        <location evidence="1">Secreted</location>
    </subcellularLocation>
</comment>
<evidence type="ECO:0000259" key="4">
    <source>
        <dbReference type="Pfam" id="PF13229"/>
    </source>
</evidence>
<dbReference type="Pfam" id="PF13229">
    <property type="entry name" value="Beta_helix"/>
    <property type="match status" value="1"/>
</dbReference>
<evidence type="ECO:0000313" key="5">
    <source>
        <dbReference type="EMBL" id="CUP84307.1"/>
    </source>
</evidence>
<feature type="domain" description="Right handed beta helix" evidence="4">
    <location>
        <begin position="214"/>
        <end position="368"/>
    </location>
</feature>
<evidence type="ECO:0000313" key="6">
    <source>
        <dbReference type="Proteomes" id="UP000095657"/>
    </source>
</evidence>
<protein>
    <submittedName>
        <fullName evidence="5">Pectate lyase L</fullName>
    </submittedName>
</protein>